<protein>
    <submittedName>
        <fullName evidence="2">Uncharacterized protein</fullName>
    </submittedName>
</protein>
<reference evidence="2 3" key="1">
    <citation type="submission" date="2016-03" db="EMBL/GenBank/DDBJ databases">
        <authorList>
            <person name="Ploux O."/>
        </authorList>
    </citation>
    <scope>NUCLEOTIDE SEQUENCE [LARGE SCALE GENOMIC DNA]</scope>
    <source>
        <strain evidence="2 3">UAMH 11012</strain>
    </source>
</reference>
<dbReference type="EMBL" id="FJOG01000013">
    <property type="protein sequence ID" value="CZR59271.1"/>
    <property type="molecule type" value="Genomic_DNA"/>
</dbReference>
<dbReference type="Proteomes" id="UP000184330">
    <property type="component" value="Unassembled WGS sequence"/>
</dbReference>
<proteinExistence type="predicted"/>
<sequence length="263" mass="29589">MAPTLSLVELHTARRAEVLATIKHVKENGESDLMKFLNKERRKRQNDPKYQQNKDISEKAQSDHEDDSEEDEDGDEVDGIIVVSVELADGQRDVDFEKLVPKRFAESKAPAFDMNFRANTSRITGGQRWQMLIDKLERNAGRPSRVLKDLPPLKPKQPRYRDIEDPEGDHIGDEVDGKMCREKLEEEESQQPITEAGAEATDIEMAGEIGENGSEDLVKAKEFNDEAADTEMVGATAAEANEDDMPTGGETWFGADYEDMDFN</sequence>
<organism evidence="2 3">
    <name type="scientific">Phialocephala subalpina</name>
    <dbReference type="NCBI Taxonomy" id="576137"/>
    <lineage>
        <taxon>Eukaryota</taxon>
        <taxon>Fungi</taxon>
        <taxon>Dikarya</taxon>
        <taxon>Ascomycota</taxon>
        <taxon>Pezizomycotina</taxon>
        <taxon>Leotiomycetes</taxon>
        <taxon>Helotiales</taxon>
        <taxon>Mollisiaceae</taxon>
        <taxon>Phialocephala</taxon>
        <taxon>Phialocephala fortinii species complex</taxon>
    </lineage>
</organism>
<name>A0A1L7X2M3_9HELO</name>
<feature type="compositionally biased region" description="Basic and acidic residues" evidence="1">
    <location>
        <begin position="159"/>
        <end position="184"/>
    </location>
</feature>
<evidence type="ECO:0000256" key="1">
    <source>
        <dbReference type="SAM" id="MobiDB-lite"/>
    </source>
</evidence>
<accession>A0A1L7X2M3</accession>
<keyword evidence="3" id="KW-1185">Reference proteome</keyword>
<evidence type="ECO:0000313" key="3">
    <source>
        <dbReference type="Proteomes" id="UP000184330"/>
    </source>
</evidence>
<gene>
    <name evidence="2" type="ORF">PAC_09163</name>
</gene>
<feature type="compositionally biased region" description="Acidic residues" evidence="1">
    <location>
        <begin position="64"/>
        <end position="78"/>
    </location>
</feature>
<feature type="region of interest" description="Disordered" evidence="1">
    <location>
        <begin position="145"/>
        <end position="199"/>
    </location>
</feature>
<feature type="region of interest" description="Disordered" evidence="1">
    <location>
        <begin position="231"/>
        <end position="263"/>
    </location>
</feature>
<dbReference type="AlphaFoldDB" id="A0A1L7X2M3"/>
<feature type="region of interest" description="Disordered" evidence="1">
    <location>
        <begin position="31"/>
        <end position="78"/>
    </location>
</feature>
<evidence type="ECO:0000313" key="2">
    <source>
        <dbReference type="EMBL" id="CZR59271.1"/>
    </source>
</evidence>